<dbReference type="EMBL" id="JAHLQI010000004">
    <property type="protein sequence ID" value="MBU5490605.1"/>
    <property type="molecule type" value="Genomic_DNA"/>
</dbReference>
<dbReference type="Proteomes" id="UP000783588">
    <property type="component" value="Unassembled WGS sequence"/>
</dbReference>
<sequence length="219" mass="24568">MKNKTKKYCIVFALVLILSACIGRLVFQGQEKQQVQLTVVLPRGSEQETSALMEGVRDCAQEYEIQMQVLYGAAWTQQRWEKTMQEEQTLGSKGILLLYPERFLSVSRTDEQAYAAMPVLCCSDEPYACFPFQASFDRTDVQPDDVVSDGELTAEQMAAIQSGSLRGVWVPNWYQLGYRSAQKLYFHAAGSAMESVQADMLWVSKQALDAGTYDALLGE</sequence>
<evidence type="ECO:0008006" key="3">
    <source>
        <dbReference type="Google" id="ProtNLM"/>
    </source>
</evidence>
<proteinExistence type="predicted"/>
<evidence type="ECO:0000313" key="1">
    <source>
        <dbReference type="EMBL" id="MBU5490605.1"/>
    </source>
</evidence>
<evidence type="ECO:0000313" key="2">
    <source>
        <dbReference type="Proteomes" id="UP000783588"/>
    </source>
</evidence>
<name>A0ABS6ESD2_9FIRM</name>
<comment type="caution">
    <text evidence="1">The sequence shown here is derived from an EMBL/GenBank/DDBJ whole genome shotgun (WGS) entry which is preliminary data.</text>
</comment>
<organism evidence="1 2">
    <name type="scientific">Butyricicoccus intestinisimiae</name>
    <dbReference type="NCBI Taxonomy" id="2841509"/>
    <lineage>
        <taxon>Bacteria</taxon>
        <taxon>Bacillati</taxon>
        <taxon>Bacillota</taxon>
        <taxon>Clostridia</taxon>
        <taxon>Eubacteriales</taxon>
        <taxon>Butyricicoccaceae</taxon>
        <taxon>Butyricicoccus</taxon>
    </lineage>
</organism>
<accession>A0ABS6ESD2</accession>
<gene>
    <name evidence="1" type="ORF">KQI75_08230</name>
</gene>
<reference evidence="1 2" key="1">
    <citation type="submission" date="2021-06" db="EMBL/GenBank/DDBJ databases">
        <authorList>
            <person name="Sun Q."/>
            <person name="Li D."/>
        </authorList>
    </citation>
    <scope>NUCLEOTIDE SEQUENCE [LARGE SCALE GENOMIC DNA]</scope>
    <source>
        <strain evidence="1 2">MSJd-7</strain>
    </source>
</reference>
<protein>
    <recommendedName>
        <fullName evidence="3">Extracellular solute-binding protein</fullName>
    </recommendedName>
</protein>
<dbReference type="RefSeq" id="WP_216470268.1">
    <property type="nucleotide sequence ID" value="NZ_JAHLQI010000004.1"/>
</dbReference>
<dbReference type="PROSITE" id="PS51257">
    <property type="entry name" value="PROKAR_LIPOPROTEIN"/>
    <property type="match status" value="1"/>
</dbReference>
<keyword evidence="2" id="KW-1185">Reference proteome</keyword>